<protein>
    <submittedName>
        <fullName evidence="1">751_t:CDS:1</fullName>
    </submittedName>
</protein>
<gene>
    <name evidence="1" type="ORF">POCULU_LOCUS10275</name>
</gene>
<feature type="non-terminal residue" evidence="1">
    <location>
        <position position="41"/>
    </location>
</feature>
<evidence type="ECO:0000313" key="1">
    <source>
        <dbReference type="EMBL" id="CAG8657388.1"/>
    </source>
</evidence>
<organism evidence="1 2">
    <name type="scientific">Paraglomus occultum</name>
    <dbReference type="NCBI Taxonomy" id="144539"/>
    <lineage>
        <taxon>Eukaryota</taxon>
        <taxon>Fungi</taxon>
        <taxon>Fungi incertae sedis</taxon>
        <taxon>Mucoromycota</taxon>
        <taxon>Glomeromycotina</taxon>
        <taxon>Glomeromycetes</taxon>
        <taxon>Paraglomerales</taxon>
        <taxon>Paraglomeraceae</taxon>
        <taxon>Paraglomus</taxon>
    </lineage>
</organism>
<proteinExistence type="predicted"/>
<dbReference type="Proteomes" id="UP000789572">
    <property type="component" value="Unassembled WGS sequence"/>
</dbReference>
<comment type="caution">
    <text evidence="1">The sequence shown here is derived from an EMBL/GenBank/DDBJ whole genome shotgun (WGS) entry which is preliminary data.</text>
</comment>
<name>A0A9N9DYJ2_9GLOM</name>
<accession>A0A9N9DYJ2</accession>
<dbReference type="OrthoDB" id="42561at2759"/>
<reference evidence="1" key="1">
    <citation type="submission" date="2021-06" db="EMBL/GenBank/DDBJ databases">
        <authorList>
            <person name="Kallberg Y."/>
            <person name="Tangrot J."/>
            <person name="Rosling A."/>
        </authorList>
    </citation>
    <scope>NUCLEOTIDE SEQUENCE</scope>
    <source>
        <strain evidence="1">IA702</strain>
    </source>
</reference>
<keyword evidence="2" id="KW-1185">Reference proteome</keyword>
<evidence type="ECO:0000313" key="2">
    <source>
        <dbReference type="Proteomes" id="UP000789572"/>
    </source>
</evidence>
<dbReference type="EMBL" id="CAJVPJ010004973">
    <property type="protein sequence ID" value="CAG8657388.1"/>
    <property type="molecule type" value="Genomic_DNA"/>
</dbReference>
<sequence>QSGQFSLEIDYIKAINTEETEGDWPRITKPKKEKVQIEAAL</sequence>
<dbReference type="AlphaFoldDB" id="A0A9N9DYJ2"/>